<evidence type="ECO:0000313" key="2">
    <source>
        <dbReference type="EMBL" id="AHI52767.1"/>
    </source>
</evidence>
<accession>W6A705</accession>
<dbReference type="Gene3D" id="1.20.58.2180">
    <property type="match status" value="1"/>
</dbReference>
<name>W6A705_9MOLU</name>
<dbReference type="PANTHER" id="PTHR30535">
    <property type="entry name" value="VITAMIN B12-BINDING PROTEIN"/>
    <property type="match status" value="1"/>
</dbReference>
<organism evidence="2 3">
    <name type="scientific">Spiroplasma culicicola AES-1</name>
    <dbReference type="NCBI Taxonomy" id="1276246"/>
    <lineage>
        <taxon>Bacteria</taxon>
        <taxon>Bacillati</taxon>
        <taxon>Mycoplasmatota</taxon>
        <taxon>Mollicutes</taxon>
        <taxon>Entomoplasmatales</taxon>
        <taxon>Spiroplasmataceae</taxon>
        <taxon>Spiroplasma</taxon>
    </lineage>
</organism>
<evidence type="ECO:0000256" key="1">
    <source>
        <dbReference type="ARBA" id="ARBA00008814"/>
    </source>
</evidence>
<dbReference type="GO" id="GO:0071281">
    <property type="term" value="P:cellular response to iron ion"/>
    <property type="evidence" value="ECO:0007669"/>
    <property type="project" value="TreeGrafter"/>
</dbReference>
<sequence length="353" mass="40824">MKKIIMSVLILLNCFLITTFVLGCNPLREGKILITDMAGDEVYIDENPKKVAAVSPSTGDLMIAFGMGEYLDGTYYSVLDNSWAKEIYPTSIELFGYDYDTSVETFIVRDVDLIFIPEPTTARNLRKHGLNALCIRQFAETGYDEYVFTFSNIVKQIWPVETSEIVDYWQNDFLTAVREVKKVLDDHEVDIRTLYYICGDKDRGLGYTDLGKSMLEYVFDILKIDFICDRFETNRPSVEAVAKEDPDLVVIGGIYQRSLFERIHKENVWKDLRAVNENNVYTIPLSFVSWEQTSAESSLFIYDIANKLYPNLFDFDIGELTKQTLNKYFNYKINDQNLNYMLQGLDKNGQWLI</sequence>
<dbReference type="PANTHER" id="PTHR30535:SF34">
    <property type="entry name" value="MOLYBDATE-BINDING PROTEIN MOLA"/>
    <property type="match status" value="1"/>
</dbReference>
<dbReference type="Proteomes" id="UP000019267">
    <property type="component" value="Chromosome"/>
</dbReference>
<dbReference type="HOGENOM" id="CLU_777612_0_0_14"/>
<evidence type="ECO:0000313" key="3">
    <source>
        <dbReference type="Proteomes" id="UP000019267"/>
    </source>
</evidence>
<dbReference type="STRING" id="1276246.SCULI_v1c04260"/>
<dbReference type="InterPro" id="IPR050902">
    <property type="entry name" value="ABC_Transporter_SBP"/>
</dbReference>
<dbReference type="EMBL" id="CP006681">
    <property type="protein sequence ID" value="AHI52767.1"/>
    <property type="molecule type" value="Genomic_DNA"/>
</dbReference>
<dbReference type="Gene3D" id="3.40.50.1980">
    <property type="entry name" value="Nitrogenase molybdenum iron protein domain"/>
    <property type="match status" value="2"/>
</dbReference>
<dbReference type="OrthoDB" id="407958at2"/>
<dbReference type="PATRIC" id="fig|1276246.3.peg.425"/>
<dbReference type="AlphaFoldDB" id="W6A705"/>
<dbReference type="SUPFAM" id="SSF53807">
    <property type="entry name" value="Helical backbone' metal receptor"/>
    <property type="match status" value="1"/>
</dbReference>
<proteinExistence type="inferred from homology"/>
<keyword evidence="3" id="KW-1185">Reference proteome</keyword>
<gene>
    <name evidence="2" type="ORF">SCULI_v1c04260</name>
</gene>
<dbReference type="PROSITE" id="PS51257">
    <property type="entry name" value="PROKAR_LIPOPROTEIN"/>
    <property type="match status" value="1"/>
</dbReference>
<comment type="similarity">
    <text evidence="1">Belongs to the bacterial solute-binding protein 8 family.</text>
</comment>
<dbReference type="eggNOG" id="COG0614">
    <property type="taxonomic scope" value="Bacteria"/>
</dbReference>
<reference evidence="2 3" key="1">
    <citation type="journal article" date="2014" name="Genome Biol. Evol.">
        <title>Molecular evolution of the substrate utilization strategies and putative virulence factors in mosquito-associated Spiroplasma species.</title>
        <authorList>
            <person name="Chang T.H."/>
            <person name="Lo W.S."/>
            <person name="Ku C."/>
            <person name="Chen L.L."/>
            <person name="Kuo C.H."/>
        </authorList>
    </citation>
    <scope>NUCLEOTIDE SEQUENCE [LARGE SCALE GENOMIC DNA]</scope>
    <source>
        <strain evidence="2">AES-1</strain>
    </source>
</reference>
<dbReference type="RefSeq" id="WP_025363004.1">
    <property type="nucleotide sequence ID" value="NZ_CP006681.1"/>
</dbReference>
<dbReference type="KEGG" id="scq:SCULI_v1c04260"/>
<protein>
    <submittedName>
        <fullName evidence="2">Iron compounds ABC transporter periplasmic binding component</fullName>
    </submittedName>
</protein>